<dbReference type="Proteomes" id="UP000185598">
    <property type="component" value="Unassembled WGS sequence"/>
</dbReference>
<evidence type="ECO:0000313" key="9">
    <source>
        <dbReference type="EMBL" id="MBB4006531.1"/>
    </source>
</evidence>
<dbReference type="GO" id="GO:0005576">
    <property type="term" value="C:extracellular region"/>
    <property type="evidence" value="ECO:0007669"/>
    <property type="project" value="UniProtKB-SubCell"/>
</dbReference>
<evidence type="ECO:0000256" key="3">
    <source>
        <dbReference type="ARBA" id="ARBA00022651"/>
    </source>
</evidence>
<dbReference type="STRING" id="887144.BJF91_20720"/>
<evidence type="ECO:0000256" key="8">
    <source>
        <dbReference type="SAM" id="SignalP"/>
    </source>
</evidence>
<dbReference type="PANTHER" id="PTHR38050">
    <property type="match status" value="1"/>
</dbReference>
<keyword evidence="7" id="KW-0624">Polysaccharide degradation</keyword>
<accession>A0A1Q9A4F0</accession>
<dbReference type="GO" id="GO:0030600">
    <property type="term" value="F:feruloyl esterase activity"/>
    <property type="evidence" value="ECO:0007669"/>
    <property type="project" value="InterPro"/>
</dbReference>
<feature type="chain" id="PRO_5044564316" evidence="8">
    <location>
        <begin position="36"/>
        <end position="385"/>
    </location>
</feature>
<dbReference type="Proteomes" id="UP000544107">
    <property type="component" value="Unassembled WGS sequence"/>
</dbReference>
<dbReference type="Gene3D" id="3.40.50.1820">
    <property type="entry name" value="alpha/beta hydrolase"/>
    <property type="match status" value="1"/>
</dbReference>
<keyword evidence="2" id="KW-0964">Secreted</keyword>
<evidence type="ECO:0000313" key="11">
    <source>
        <dbReference type="Proteomes" id="UP000185598"/>
    </source>
</evidence>
<keyword evidence="6" id="KW-0119">Carbohydrate metabolism</keyword>
<evidence type="ECO:0000313" key="10">
    <source>
        <dbReference type="EMBL" id="OLP49460.1"/>
    </source>
</evidence>
<dbReference type="GO" id="GO:0045493">
    <property type="term" value="P:xylan catabolic process"/>
    <property type="evidence" value="ECO:0007669"/>
    <property type="project" value="UniProtKB-KW"/>
</dbReference>
<evidence type="ECO:0000256" key="7">
    <source>
        <dbReference type="ARBA" id="ARBA00023326"/>
    </source>
</evidence>
<evidence type="ECO:0000256" key="6">
    <source>
        <dbReference type="ARBA" id="ARBA00023277"/>
    </source>
</evidence>
<comment type="caution">
    <text evidence="10">The sequence shown here is derived from an EMBL/GenBank/DDBJ whole genome shotgun (WGS) entry which is preliminary data.</text>
</comment>
<dbReference type="AlphaFoldDB" id="A0A1Q9A4F0"/>
<dbReference type="SUPFAM" id="SSF53474">
    <property type="entry name" value="alpha/beta-Hydrolases"/>
    <property type="match status" value="1"/>
</dbReference>
<keyword evidence="4 8" id="KW-0732">Signal</keyword>
<dbReference type="EMBL" id="JACIED010000001">
    <property type="protein sequence ID" value="MBB4006531.1"/>
    <property type="molecule type" value="Genomic_DNA"/>
</dbReference>
<keyword evidence="11" id="KW-1185">Reference proteome</keyword>
<proteinExistence type="predicted"/>
<reference evidence="10 11" key="1">
    <citation type="submission" date="2016-09" db="EMBL/GenBank/DDBJ databases">
        <title>Rhizobium oryziradicis sp. nov., isolated from the root of rice.</title>
        <authorList>
            <person name="Zhao J."/>
            <person name="Zhang X."/>
        </authorList>
    </citation>
    <scope>NUCLEOTIDE SEQUENCE [LARGE SCALE GENOMIC DNA]</scope>
    <source>
        <strain evidence="10 11">14971</strain>
    </source>
</reference>
<gene>
    <name evidence="10" type="ORF">BJF91_20720</name>
    <name evidence="9" type="ORF">GGQ71_000767</name>
</gene>
<feature type="signal peptide" evidence="8">
    <location>
        <begin position="1"/>
        <end position="35"/>
    </location>
</feature>
<dbReference type="InterPro" id="IPR029058">
    <property type="entry name" value="AB_hydrolase_fold"/>
</dbReference>
<dbReference type="InterPro" id="IPR000801">
    <property type="entry name" value="Esterase-like"/>
</dbReference>
<dbReference type="OrthoDB" id="9764953at2"/>
<keyword evidence="5" id="KW-0378">Hydrolase</keyword>
<reference evidence="9 12" key="2">
    <citation type="submission" date="2020-08" db="EMBL/GenBank/DDBJ databases">
        <title>Genomic Encyclopedia of Type Strains, Phase IV (KMG-IV): sequencing the most valuable type-strain genomes for metagenomic binning, comparative biology and taxonomic classification.</title>
        <authorList>
            <person name="Goeker M."/>
        </authorList>
    </citation>
    <scope>NUCLEOTIDE SEQUENCE [LARGE SCALE GENOMIC DNA]</scope>
    <source>
        <strain evidence="9 12">DSM 100021</strain>
    </source>
</reference>
<dbReference type="Pfam" id="PF00756">
    <property type="entry name" value="Esterase"/>
    <property type="match status" value="1"/>
</dbReference>
<dbReference type="PANTHER" id="PTHR38050:SF2">
    <property type="entry name" value="FERULOYL ESTERASE C-RELATED"/>
    <property type="match status" value="1"/>
</dbReference>
<evidence type="ECO:0000256" key="1">
    <source>
        <dbReference type="ARBA" id="ARBA00004613"/>
    </source>
</evidence>
<evidence type="ECO:0000256" key="4">
    <source>
        <dbReference type="ARBA" id="ARBA00022729"/>
    </source>
</evidence>
<dbReference type="EMBL" id="MKIN01000022">
    <property type="protein sequence ID" value="OLP49460.1"/>
    <property type="molecule type" value="Genomic_DNA"/>
</dbReference>
<name>A0A1Q9A4F0_9HYPH</name>
<keyword evidence="3" id="KW-0858">Xylan degradation</keyword>
<sequence>MTLDGLTGQRRLGFFARAFALISVCILASTGSAFAAGGCGVTARAGLQDLTFMSGGVERTAVAFVPQGYTGKAKVPVVFDLHGSNSFPRDQMIRSKWPDVARENGFIVVAPQGGLSGKVEGTHAWNVPGVVSSVAPPEGNGPDDVAFLSDTLAQVKAKFCVDPDRIYASGYSGGGRMLSQYICSGNTEFTAAGFIMSLRAGVPVEDKGRWLPDPASCHPGRPVSIIAFWGLKDTTNPYVGGGKAYWQYSGEVALNRWAALDGCDGNRKIVKGVKVSSAEFDRCKGGARILSYTIADQTHDWPGQTVGFTLAKGKNVEDVYAAKRMWAFFDSGDGRLIADNVAKDVCADATKTGTAAATNPACSVTMKAKAKQPAAVDNPMAADAL</sequence>
<dbReference type="InterPro" id="IPR043595">
    <property type="entry name" value="FaeB/C/D"/>
</dbReference>
<evidence type="ECO:0000313" key="12">
    <source>
        <dbReference type="Proteomes" id="UP000544107"/>
    </source>
</evidence>
<evidence type="ECO:0000256" key="5">
    <source>
        <dbReference type="ARBA" id="ARBA00022801"/>
    </source>
</evidence>
<organism evidence="10 11">
    <name type="scientific">Allorhizobium taibaishanense</name>
    <dbReference type="NCBI Taxonomy" id="887144"/>
    <lineage>
        <taxon>Bacteria</taxon>
        <taxon>Pseudomonadati</taxon>
        <taxon>Pseudomonadota</taxon>
        <taxon>Alphaproteobacteria</taxon>
        <taxon>Hyphomicrobiales</taxon>
        <taxon>Rhizobiaceae</taxon>
        <taxon>Rhizobium/Agrobacterium group</taxon>
        <taxon>Allorhizobium</taxon>
    </lineage>
</organism>
<protein>
    <submittedName>
        <fullName evidence="9">Polyhydroxybutyrate depolymerase</fullName>
    </submittedName>
</protein>
<comment type="subcellular location">
    <subcellularLocation>
        <location evidence="1">Secreted</location>
    </subcellularLocation>
</comment>
<evidence type="ECO:0000256" key="2">
    <source>
        <dbReference type="ARBA" id="ARBA00022525"/>
    </source>
</evidence>
<dbReference type="RefSeq" id="WP_075615251.1">
    <property type="nucleotide sequence ID" value="NZ_JACIED010000001.1"/>
</dbReference>